<organism evidence="1 2">
    <name type="scientific">Lentzea albida</name>
    <dbReference type="NCBI Taxonomy" id="65499"/>
    <lineage>
        <taxon>Bacteria</taxon>
        <taxon>Bacillati</taxon>
        <taxon>Actinomycetota</taxon>
        <taxon>Actinomycetes</taxon>
        <taxon>Pseudonocardiales</taxon>
        <taxon>Pseudonocardiaceae</taxon>
        <taxon>Lentzea</taxon>
    </lineage>
</organism>
<evidence type="ECO:0000313" key="1">
    <source>
        <dbReference type="EMBL" id="SES43467.1"/>
    </source>
</evidence>
<proteinExistence type="predicted"/>
<dbReference type="Proteomes" id="UP000199503">
    <property type="component" value="Unassembled WGS sequence"/>
</dbReference>
<dbReference type="RefSeq" id="WP_143091953.1">
    <property type="nucleotide sequence ID" value="NZ_FOFV01000031.1"/>
</dbReference>
<protein>
    <recommendedName>
        <fullName evidence="3">HNH endonuclease</fullName>
    </recommendedName>
</protein>
<dbReference type="STRING" id="65499.SAMN04488000_13158"/>
<accession>A0A1H9XC53</accession>
<gene>
    <name evidence="1" type="ORF">SAMN04488000_13158</name>
</gene>
<dbReference type="AlphaFoldDB" id="A0A1H9XC53"/>
<dbReference type="OrthoDB" id="5379188at2"/>
<sequence>MATNRVRFSQPTKDLLWSESGGHCQNPSCRIDLHGLVQHKNVGELAHIIPASPIGPRAAENPELSEDARAQADNVLVLCPTCHTMIDKAPGQYPSEVLLEWKRRGKDARALAHGTPVLATRTAVREAVHELLDANNAVFRLYGPADGLFDDARADQWSRHVREVVIPNNQRLLRLLTANRALLTPEERSTVDEFAVHAKELEDRHLRGDWTPGSTRFPRRMATILKDDV</sequence>
<reference evidence="2" key="1">
    <citation type="submission" date="2016-10" db="EMBL/GenBank/DDBJ databases">
        <authorList>
            <person name="Varghese N."/>
            <person name="Submissions S."/>
        </authorList>
    </citation>
    <scope>NUCLEOTIDE SEQUENCE [LARGE SCALE GENOMIC DNA]</scope>
    <source>
        <strain evidence="2">DSM 44437</strain>
    </source>
</reference>
<keyword evidence="2" id="KW-1185">Reference proteome</keyword>
<dbReference type="EMBL" id="FOFV01000031">
    <property type="protein sequence ID" value="SES43467.1"/>
    <property type="molecule type" value="Genomic_DNA"/>
</dbReference>
<name>A0A1H9XC53_9PSEU</name>
<evidence type="ECO:0000313" key="2">
    <source>
        <dbReference type="Proteomes" id="UP000199503"/>
    </source>
</evidence>
<evidence type="ECO:0008006" key="3">
    <source>
        <dbReference type="Google" id="ProtNLM"/>
    </source>
</evidence>